<keyword evidence="5" id="KW-1185">Reference proteome</keyword>
<dbReference type="Pfam" id="PF00106">
    <property type="entry name" value="adh_short"/>
    <property type="match status" value="1"/>
</dbReference>
<proteinExistence type="inferred from homology"/>
<evidence type="ECO:0000256" key="2">
    <source>
        <dbReference type="ARBA" id="ARBA00022857"/>
    </source>
</evidence>
<dbReference type="PRINTS" id="PR00081">
    <property type="entry name" value="GDHRDH"/>
</dbReference>
<dbReference type="SUPFAM" id="SSF51735">
    <property type="entry name" value="NAD(P)-binding Rossmann-fold domains"/>
    <property type="match status" value="1"/>
</dbReference>
<dbReference type="Gene3D" id="3.40.50.720">
    <property type="entry name" value="NAD(P)-binding Rossmann-like Domain"/>
    <property type="match status" value="1"/>
</dbReference>
<accession>A0A167IFN1</accession>
<dbReference type="EMBL" id="KV417309">
    <property type="protein sequence ID" value="KZO92601.1"/>
    <property type="molecule type" value="Genomic_DNA"/>
</dbReference>
<evidence type="ECO:0000256" key="3">
    <source>
        <dbReference type="ARBA" id="ARBA00023002"/>
    </source>
</evidence>
<dbReference type="OrthoDB" id="191139at2759"/>
<dbReference type="InterPro" id="IPR002347">
    <property type="entry name" value="SDR_fam"/>
</dbReference>
<sequence>MMCQKDCRGAAFDPSSDIPDLSGRVALVTGANCGIGFEMAKRLAARGARVYLGCRDALRARKAIEDIREALRQESLPSEKIREKRRPPQLEWLQLDLATVRGARDAAEELLRKEKRLDILICNAVALSKKYELNEDGVETTMATNYIGHFALISALQPLLLHTTSLPNSDVRIVMMTSALHTKVSPDTKLHSQSDLNASKAQFLSCKDSRMACYRRYFLSKLAIVLFTRCLQRRLDAYELPNPVIVTCVHPGMVSSSNMKSQVPAPFRPLLPLFTITPERGAHTPLFAATAPVVRTRRREFSGQYLVPFGKVGKVAKAADGEDGEALFRVSEEIVRSSGRGRQG</sequence>
<dbReference type="AlphaFoldDB" id="A0A167IFN1"/>
<protein>
    <submittedName>
        <fullName evidence="4">NAD(P)-binding protein</fullName>
    </submittedName>
</protein>
<keyword evidence="3" id="KW-0560">Oxidoreductase</keyword>
<dbReference type="GO" id="GO:0016491">
    <property type="term" value="F:oxidoreductase activity"/>
    <property type="evidence" value="ECO:0007669"/>
    <property type="project" value="UniProtKB-KW"/>
</dbReference>
<dbReference type="InterPro" id="IPR036291">
    <property type="entry name" value="NAD(P)-bd_dom_sf"/>
</dbReference>
<keyword evidence="2" id="KW-0521">NADP</keyword>
<evidence type="ECO:0000313" key="5">
    <source>
        <dbReference type="Proteomes" id="UP000076738"/>
    </source>
</evidence>
<dbReference type="PANTHER" id="PTHR24320:SF282">
    <property type="entry name" value="WW DOMAIN-CONTAINING OXIDOREDUCTASE"/>
    <property type="match status" value="1"/>
</dbReference>
<organism evidence="4 5">
    <name type="scientific">Calocera viscosa (strain TUFC12733)</name>
    <dbReference type="NCBI Taxonomy" id="1330018"/>
    <lineage>
        <taxon>Eukaryota</taxon>
        <taxon>Fungi</taxon>
        <taxon>Dikarya</taxon>
        <taxon>Basidiomycota</taxon>
        <taxon>Agaricomycotina</taxon>
        <taxon>Dacrymycetes</taxon>
        <taxon>Dacrymycetales</taxon>
        <taxon>Dacrymycetaceae</taxon>
        <taxon>Calocera</taxon>
    </lineage>
</organism>
<name>A0A167IFN1_CALVF</name>
<comment type="similarity">
    <text evidence="1">Belongs to the short-chain dehydrogenases/reductases (SDR) family.</text>
</comment>
<dbReference type="PANTHER" id="PTHR24320">
    <property type="entry name" value="RETINOL DEHYDROGENASE"/>
    <property type="match status" value="1"/>
</dbReference>
<evidence type="ECO:0000313" key="4">
    <source>
        <dbReference type="EMBL" id="KZO92601.1"/>
    </source>
</evidence>
<dbReference type="Proteomes" id="UP000076738">
    <property type="component" value="Unassembled WGS sequence"/>
</dbReference>
<reference evidence="4 5" key="1">
    <citation type="journal article" date="2016" name="Mol. Biol. Evol.">
        <title>Comparative Genomics of Early-Diverging Mushroom-Forming Fungi Provides Insights into the Origins of Lignocellulose Decay Capabilities.</title>
        <authorList>
            <person name="Nagy L.G."/>
            <person name="Riley R."/>
            <person name="Tritt A."/>
            <person name="Adam C."/>
            <person name="Daum C."/>
            <person name="Floudas D."/>
            <person name="Sun H."/>
            <person name="Yadav J.S."/>
            <person name="Pangilinan J."/>
            <person name="Larsson K.H."/>
            <person name="Matsuura K."/>
            <person name="Barry K."/>
            <person name="Labutti K."/>
            <person name="Kuo R."/>
            <person name="Ohm R.A."/>
            <person name="Bhattacharya S.S."/>
            <person name="Shirouzu T."/>
            <person name="Yoshinaga Y."/>
            <person name="Martin F.M."/>
            <person name="Grigoriev I.V."/>
            <person name="Hibbett D.S."/>
        </authorList>
    </citation>
    <scope>NUCLEOTIDE SEQUENCE [LARGE SCALE GENOMIC DNA]</scope>
    <source>
        <strain evidence="4 5">TUFC12733</strain>
    </source>
</reference>
<dbReference type="STRING" id="1330018.A0A167IFN1"/>
<gene>
    <name evidence="4" type="ORF">CALVIDRAFT_557505</name>
</gene>
<evidence type="ECO:0000256" key="1">
    <source>
        <dbReference type="ARBA" id="ARBA00006484"/>
    </source>
</evidence>